<feature type="compositionally biased region" description="Basic and acidic residues" evidence="1">
    <location>
        <begin position="237"/>
        <end position="251"/>
    </location>
</feature>
<sequence length="416" mass="44708">MGDAHAADGIGEEVGVRRRDLIVQHIDHHAFVRLRQARSEVADQGQRRQDVDLVMKAQIRLLKATARSPRSAGFTPTPCPRTPPAPPAIAWPRSSTAPRPIRTGETADAASRPRPAGHDPGRRRHRPAGTDQCAAGQRRRLAGQCGLRLLFRRYGGAGAAGDGVADAAGRAGDEGPARLGLVGRPVRLRLRGGRRLGRAQDRRGADHHPDGGGPAGAQPHTRPLRRHGRAAAAAQPDPHRRGGAGDRRGASGERPSASGRRADRGRGPARARQARRLSHVRRGRRLPLRGQGQVVEEAGCSICARAIPHPAHRPDGVADPRDGAGGHGVRDRGPAARIQLHQEAEAALQRRAEGRQVLRRADDPARPPRAPGAQASRRPYDTRRLFRPLRLDLGGEPYVEHPAEGLPAAILFGQRL</sequence>
<feature type="region of interest" description="Disordered" evidence="1">
    <location>
        <begin position="66"/>
        <end position="137"/>
    </location>
</feature>
<feature type="compositionally biased region" description="Pro residues" evidence="1">
    <location>
        <begin position="77"/>
        <end position="89"/>
    </location>
</feature>
<organism evidence="2 3">
    <name type="scientific">Parastrongyloides trichosuri</name>
    <name type="common">Possum-specific nematode worm</name>
    <dbReference type="NCBI Taxonomy" id="131310"/>
    <lineage>
        <taxon>Eukaryota</taxon>
        <taxon>Metazoa</taxon>
        <taxon>Ecdysozoa</taxon>
        <taxon>Nematoda</taxon>
        <taxon>Chromadorea</taxon>
        <taxon>Rhabditida</taxon>
        <taxon>Tylenchina</taxon>
        <taxon>Panagrolaimomorpha</taxon>
        <taxon>Strongyloidoidea</taxon>
        <taxon>Strongyloididae</taxon>
        <taxon>Parastrongyloides</taxon>
    </lineage>
</organism>
<evidence type="ECO:0000313" key="3">
    <source>
        <dbReference type="WBParaSite" id="PTRK_0000120300.1"/>
    </source>
</evidence>
<feature type="compositionally biased region" description="Basic and acidic residues" evidence="1">
    <location>
        <begin position="198"/>
        <end position="210"/>
    </location>
</feature>
<feature type="compositionally biased region" description="Basic and acidic residues" evidence="1">
    <location>
        <begin position="312"/>
        <end position="332"/>
    </location>
</feature>
<evidence type="ECO:0000256" key="1">
    <source>
        <dbReference type="SAM" id="MobiDB-lite"/>
    </source>
</evidence>
<dbReference type="WBParaSite" id="PTRK_0000120300.1">
    <property type="protein sequence ID" value="PTRK_0000120300.1"/>
    <property type="gene ID" value="PTRK_0000120300"/>
</dbReference>
<feature type="compositionally biased region" description="Basic and acidic residues" evidence="1">
    <location>
        <begin position="346"/>
        <end position="366"/>
    </location>
</feature>
<proteinExistence type="predicted"/>
<dbReference type="AlphaFoldDB" id="A0A0N4Z2U6"/>
<reference evidence="3" key="1">
    <citation type="submission" date="2017-02" db="UniProtKB">
        <authorList>
            <consortium name="WormBaseParasite"/>
        </authorList>
    </citation>
    <scope>IDENTIFICATION</scope>
</reference>
<evidence type="ECO:0000313" key="2">
    <source>
        <dbReference type="Proteomes" id="UP000038045"/>
    </source>
</evidence>
<feature type="region of interest" description="Disordered" evidence="1">
    <location>
        <begin position="191"/>
        <end position="289"/>
    </location>
</feature>
<feature type="compositionally biased region" description="Basic residues" evidence="1">
    <location>
        <begin position="267"/>
        <end position="287"/>
    </location>
</feature>
<name>A0A0N4Z2U6_PARTI</name>
<protein>
    <submittedName>
        <fullName evidence="3">LigA</fullName>
    </submittedName>
</protein>
<feature type="region of interest" description="Disordered" evidence="1">
    <location>
        <begin position="308"/>
        <end position="332"/>
    </location>
</feature>
<dbReference type="Proteomes" id="UP000038045">
    <property type="component" value="Unplaced"/>
</dbReference>
<keyword evidence="2" id="KW-1185">Reference proteome</keyword>
<accession>A0A0N4Z2U6</accession>
<feature type="region of interest" description="Disordered" evidence="1">
    <location>
        <begin position="346"/>
        <end position="380"/>
    </location>
</feature>